<feature type="transmembrane region" description="Helical" evidence="8">
    <location>
        <begin position="258"/>
        <end position="279"/>
    </location>
</feature>
<dbReference type="GO" id="GO:0020037">
    <property type="term" value="F:heme binding"/>
    <property type="evidence" value="ECO:0007669"/>
    <property type="project" value="InterPro"/>
</dbReference>
<feature type="transmembrane region" description="Helical" evidence="8">
    <location>
        <begin position="335"/>
        <end position="355"/>
    </location>
</feature>
<keyword evidence="7 8" id="KW-0472">Membrane</keyword>
<evidence type="ECO:0000259" key="10">
    <source>
        <dbReference type="PROSITE" id="PS51007"/>
    </source>
</evidence>
<keyword evidence="3 8" id="KW-0812">Transmembrane</keyword>
<evidence type="ECO:0000256" key="6">
    <source>
        <dbReference type="ARBA" id="ARBA00023004"/>
    </source>
</evidence>
<dbReference type="PRINTS" id="PR01165">
    <property type="entry name" value="CYCOXIDASEI"/>
</dbReference>
<evidence type="ECO:0000256" key="7">
    <source>
        <dbReference type="ARBA" id="ARBA00023136"/>
    </source>
</evidence>
<feature type="transmembrane region" description="Helical" evidence="8">
    <location>
        <begin position="211"/>
        <end position="238"/>
    </location>
</feature>
<dbReference type="EMBL" id="CAEZXP010000004">
    <property type="protein sequence ID" value="CAB4702203.1"/>
    <property type="molecule type" value="Genomic_DNA"/>
</dbReference>
<feature type="transmembrane region" description="Helical" evidence="8">
    <location>
        <begin position="440"/>
        <end position="461"/>
    </location>
</feature>
<organism evidence="11">
    <name type="scientific">freshwater metagenome</name>
    <dbReference type="NCBI Taxonomy" id="449393"/>
    <lineage>
        <taxon>unclassified sequences</taxon>
        <taxon>metagenomes</taxon>
        <taxon>ecological metagenomes</taxon>
    </lineage>
</organism>
<evidence type="ECO:0000256" key="1">
    <source>
        <dbReference type="ARBA" id="ARBA00004141"/>
    </source>
</evidence>
<proteinExistence type="predicted"/>
<keyword evidence="5 8" id="KW-1133">Transmembrane helix</keyword>
<dbReference type="InterPro" id="IPR036927">
    <property type="entry name" value="Cyt_c_oxase-like_su1_sf"/>
</dbReference>
<accession>A0A6J6PYG1</accession>
<evidence type="ECO:0000256" key="2">
    <source>
        <dbReference type="ARBA" id="ARBA00022617"/>
    </source>
</evidence>
<dbReference type="PANTHER" id="PTHR10422">
    <property type="entry name" value="CYTOCHROME C OXIDASE SUBUNIT 1"/>
    <property type="match status" value="1"/>
</dbReference>
<dbReference type="InterPro" id="IPR023616">
    <property type="entry name" value="Cyt_c_oxase-like_su1_dom"/>
</dbReference>
<feature type="transmembrane region" description="Helical" evidence="8">
    <location>
        <begin position="481"/>
        <end position="501"/>
    </location>
</feature>
<dbReference type="InterPro" id="IPR036909">
    <property type="entry name" value="Cyt_c-like_dom_sf"/>
</dbReference>
<dbReference type="PROSITE" id="PS51007">
    <property type="entry name" value="CYTC"/>
    <property type="match status" value="1"/>
</dbReference>
<dbReference type="GO" id="GO:0046872">
    <property type="term" value="F:metal ion binding"/>
    <property type="evidence" value="ECO:0007669"/>
    <property type="project" value="UniProtKB-KW"/>
</dbReference>
<dbReference type="SUPFAM" id="SSF46626">
    <property type="entry name" value="Cytochrome c"/>
    <property type="match status" value="1"/>
</dbReference>
<dbReference type="Pfam" id="PF00115">
    <property type="entry name" value="COX1"/>
    <property type="match status" value="1"/>
</dbReference>
<dbReference type="Pfam" id="PF13442">
    <property type="entry name" value="Cytochrome_CBB3"/>
    <property type="match status" value="1"/>
</dbReference>
<dbReference type="Gene3D" id="1.20.210.10">
    <property type="entry name" value="Cytochrome c oxidase-like, subunit I domain"/>
    <property type="match status" value="1"/>
</dbReference>
<feature type="transmembrane region" description="Helical" evidence="8">
    <location>
        <begin position="522"/>
        <end position="544"/>
    </location>
</feature>
<evidence type="ECO:0000259" key="9">
    <source>
        <dbReference type="PROSITE" id="PS50855"/>
    </source>
</evidence>
<feature type="transmembrane region" description="Helical" evidence="8">
    <location>
        <begin position="58"/>
        <end position="86"/>
    </location>
</feature>
<feature type="transmembrane region" description="Helical" evidence="8">
    <location>
        <begin position="27"/>
        <end position="46"/>
    </location>
</feature>
<evidence type="ECO:0000256" key="3">
    <source>
        <dbReference type="ARBA" id="ARBA00022692"/>
    </source>
</evidence>
<dbReference type="PROSITE" id="PS00077">
    <property type="entry name" value="COX1_CUB"/>
    <property type="match status" value="1"/>
</dbReference>
<dbReference type="InterPro" id="IPR000883">
    <property type="entry name" value="Cyt_C_Oxase_1"/>
</dbReference>
<dbReference type="InterPro" id="IPR023615">
    <property type="entry name" value="Cyt_c_Oxase_su1_BS"/>
</dbReference>
<dbReference type="GO" id="GO:0009060">
    <property type="term" value="P:aerobic respiration"/>
    <property type="evidence" value="ECO:0007669"/>
    <property type="project" value="InterPro"/>
</dbReference>
<feature type="domain" description="Cytochrome c" evidence="10">
    <location>
        <begin position="570"/>
        <end position="647"/>
    </location>
</feature>
<feature type="transmembrane region" description="Helical" evidence="8">
    <location>
        <begin position="408"/>
        <end position="428"/>
    </location>
</feature>
<feature type="domain" description="Cytochrome oxidase subunit I profile" evidence="9">
    <location>
        <begin position="21"/>
        <end position="516"/>
    </location>
</feature>
<dbReference type="CDD" id="cd00919">
    <property type="entry name" value="Heme_Cu_Oxidase_I"/>
    <property type="match status" value="1"/>
</dbReference>
<dbReference type="SUPFAM" id="SSF81442">
    <property type="entry name" value="Cytochrome c oxidase subunit I-like"/>
    <property type="match status" value="1"/>
</dbReference>
<dbReference type="AlphaFoldDB" id="A0A6J6PYG1"/>
<name>A0A6J6PYG1_9ZZZZ</name>
<feature type="transmembrane region" description="Helical" evidence="8">
    <location>
        <begin position="107"/>
        <end position="127"/>
    </location>
</feature>
<dbReference type="InterPro" id="IPR009056">
    <property type="entry name" value="Cyt_c-like_dom"/>
</dbReference>
<feature type="transmembrane region" description="Helical" evidence="8">
    <location>
        <begin position="147"/>
        <end position="175"/>
    </location>
</feature>
<dbReference type="Gene3D" id="1.10.760.10">
    <property type="entry name" value="Cytochrome c-like domain"/>
    <property type="match status" value="1"/>
</dbReference>
<reference evidence="11" key="1">
    <citation type="submission" date="2020-05" db="EMBL/GenBank/DDBJ databases">
        <authorList>
            <person name="Chiriac C."/>
            <person name="Salcher M."/>
            <person name="Ghai R."/>
            <person name="Kavagutti S V."/>
        </authorList>
    </citation>
    <scope>NUCLEOTIDE SEQUENCE</scope>
</reference>
<dbReference type="PROSITE" id="PS50855">
    <property type="entry name" value="COX1"/>
    <property type="match status" value="1"/>
</dbReference>
<feature type="transmembrane region" description="Helical" evidence="8">
    <location>
        <begin position="367"/>
        <end position="388"/>
    </location>
</feature>
<gene>
    <name evidence="11" type="ORF">UFOPK2399_01435</name>
</gene>
<feature type="transmembrane region" description="Helical" evidence="8">
    <location>
        <begin position="291"/>
        <end position="315"/>
    </location>
</feature>
<evidence type="ECO:0000256" key="8">
    <source>
        <dbReference type="SAM" id="Phobius"/>
    </source>
</evidence>
<keyword evidence="2" id="KW-0349">Heme</keyword>
<comment type="subcellular location">
    <subcellularLocation>
        <location evidence="1">Membrane</location>
        <topology evidence="1">Multi-pass membrane protein</topology>
    </subcellularLocation>
</comment>
<keyword evidence="4" id="KW-0479">Metal-binding</keyword>
<evidence type="ECO:0000256" key="4">
    <source>
        <dbReference type="ARBA" id="ARBA00022723"/>
    </source>
</evidence>
<dbReference type="GO" id="GO:0016020">
    <property type="term" value="C:membrane"/>
    <property type="evidence" value="ECO:0007669"/>
    <property type="project" value="UniProtKB-SubCell"/>
</dbReference>
<protein>
    <submittedName>
        <fullName evidence="11">Unannotated protein</fullName>
    </submittedName>
</protein>
<evidence type="ECO:0000256" key="5">
    <source>
        <dbReference type="ARBA" id="ARBA00022989"/>
    </source>
</evidence>
<keyword evidence="6" id="KW-0408">Iron</keyword>
<sequence>MTEHPITATPLPEGADRAYAKSVAFRYLIASTVILGASGLLGMVLRDSQAGAGRVPDAWYYAIMTAHGLGAFVGWGAFAVMGLAWWVLAEAGFPVRRFGRWMAEATWWLMVGGVFGVVVTCLLFKFGGSWVFLYPISLYGSGVWGKWTAFFFTFSVLLAGLAIVTWCVGILHTVVGPALGAVSKNPINRYFTSIGWGYLAPKKFASNGKGVPYAVIPLAVIALDMIIATLPLAVMLILLLVHTFVASVTVDPLWAKNILWWFGHPVVYLLLFPAVAVYYTLVPKKAGRPLVAGNIIAIGWAIAVTANVIVWAHHVYIDYPSGTIQASLNVISQPLTFSVTVVSALSLYSLFFTIFRSKYKWDTVGTALFLGLFSWFSAGLSGIANATIAFDQVVHNTLFIVGHFHQMALEGIGFAIIAATYAWLPEFTGKKLYSDRMGRWHVWLTFVFANLNSIVWMDQGIHGAPRRYAVVPHHWNSLNEWAVPVTFILVLSQLLFAWNIIQTIRGKGENRKVVTWQQAAPAVVAKTVVLAGLLGAIITGGWALGRHVGETPAAASTTPAASVPATIGGGDVASGKTLFTATGCGGCHTLAAAGAAGTVGPNLDTSKPSFGKTVDRVTEGEGAMPPYSSQLTGQQIKDIAAFITGSTGGTDDSED</sequence>
<evidence type="ECO:0000313" key="11">
    <source>
        <dbReference type="EMBL" id="CAB4702203.1"/>
    </source>
</evidence>
<dbReference type="GO" id="GO:0004129">
    <property type="term" value="F:cytochrome-c oxidase activity"/>
    <property type="evidence" value="ECO:0007669"/>
    <property type="project" value="InterPro"/>
</dbReference>